<sequence>IALASDSKFRKYASLVERTLLSIDQVNEWADFITFLAKLLKTLQSHPHYPIIPHKLTIAKRLSQCLNPALPQGVHQRALDVYGYILTTIGPDGLRRDLQVWSAGLFPFFQYAATAVRPIVLKLFENFYLPLQSDLRPAMKAFILALLPGLEEETGEHFDHVCSLLGRLSGTVSLPFFLQNLWLVLIAGPGYRIPAINFLSRRIPPLNDKASITPVVGEDVGLMIRGYSAALEDANILVQRGILDLLLTNLKLDSFGFRSDARHHDQLLLTRAALGVVLRRDLSLSRRLYTWLLGPSPAPEDVLNQPLTYFLEFGLELVAESLREDMKAEYANVVVERQRPFKIYIALLDKWEIGVPLTKVLVLDAFRALKDVLTPQDTQDELLLTANMLFDSLDPFITWKSLFETVNNYIIHHNANEDCLDLIKFIITTFRIHDEEHLRIHIPLVAYALIDIVDAATTDSLHSFALIQNALEVTTALLQELSENFDTNLTFGKPNFEFSSLSLARRFYSAENLKEVDAADLSLLRDSSLYSNALSAIMRIVTRVAANLSAESSSQMLNASLTVLEALLAFIRTTAHQVVINWLPLQSIGPLLLRLRDLELDAAGFQLFEKALRVMLSLAEKKHIEPPLALDDQMILSSLVVKLLDFLQGKTAPFFLQAVKMIWELQKMTKARHVESIISSRLTSKDQLVRVAAFEAFGNLWRYSEEGQLPGAYLRIPMLLVLDNLKSTNLTDRRCAEAWMRCSLKSYLRVLDPLFGVFLSSEIKRKPFELELEDRSIRVYHYIYPFDQDLVQHTLESLLTLVRFGGQGFTRMAKTCLMKHSHDAVLRQLLQPAGLESLSYLDGLIKMLLLFINSDPSPNLAPAMSSQNQNIHAASADMLQVLISRGDIASTDLVAIEETLNCRLLISIKTSDYNLQNKLLHALHATINVASPAASSSAIVSDLTLVKAKPGHVDLTLIQLFALVVGDGITSQSNSAIVHQWIDFLLMTVPQIRRSLDDVVNPLIDRLVNRLRSLVLNIEETYAGDNKGKSPQSEFTDSEFSIFVNAIERLVIVAIEAGESNVNLGEASGSKSNTERVPLLDSTGGLFAGVFNVLGSSETSQQLPQDRQKTNFQIRLGNVVFVLMKAWGISHCIHNEKEPESSSSMQYFSARVKLRTRKAFERLYKAVPNEIIEAVIDYWQSEIATNTSDEQSSSEDIVFLLLDHLAPSAQTIISMVYERLAVFGHSATTEKVRGAALISFLPEHVLFAFLESYAGRLEGPIAVQTWNSSLSFVRDVATNSTVNKNQVFPTLKCFTILAEKISQTSALEDRRMRRDLQDTFVKLCDTVTQAAGKYVEQNKDKPEVNGEALGDTSEKEIPSSPVVTSGFLVDDRKLDLEKPATGLEIALFLSEKALPGCRRFLIESDKLQTICVNIMYYLVTPALKARNRSLELETIMLGLLVEMTKHSAASRAWRTYVADSFADAKFFNYSPETGRRWKPIIQALLTTDKERFTEMLSRLSTVPSTNIFTNKEAEAITRALSLRRITYAIYAAEYNRFLVHLPSIQEKVVDLLRSNVGEIVHAEVYLCMRVLLCRIANQHLGSFWPVILTEMTRFFEGMIESIPDNAGALLLALSASKFLDLLLVLQTQDFQIHQWMFITDTVDAMYPPDSWFPHAIIDRLAEILRESLSNQLTETTDLNEHSPPPLLQSSPLLPRLVTSNLSQVPSMGSLRAHNSSRTLSPLLHGSSMLANGRRPLLSRTKKIDSIKPLERFFSKISLMNYEACYAGGAIDWETVEADLESDLFDGKDS</sequence>
<evidence type="ECO:0000256" key="4">
    <source>
        <dbReference type="ARBA" id="ARBA00023034"/>
    </source>
</evidence>
<feature type="non-terminal residue" evidence="10">
    <location>
        <position position="1"/>
    </location>
</feature>
<organism evidence="10 11">
    <name type="scientific">Austropuccinia psidii MF-1</name>
    <dbReference type="NCBI Taxonomy" id="1389203"/>
    <lineage>
        <taxon>Eukaryota</taxon>
        <taxon>Fungi</taxon>
        <taxon>Dikarya</taxon>
        <taxon>Basidiomycota</taxon>
        <taxon>Pucciniomycotina</taxon>
        <taxon>Pucciniomycetes</taxon>
        <taxon>Pucciniales</taxon>
        <taxon>Sphaerophragmiaceae</taxon>
        <taxon>Austropuccinia</taxon>
    </lineage>
</organism>
<dbReference type="GO" id="GO:0015031">
    <property type="term" value="P:protein transport"/>
    <property type="evidence" value="ECO:0007669"/>
    <property type="project" value="UniProtKB-KW"/>
</dbReference>
<dbReference type="InterPro" id="IPR007249">
    <property type="entry name" value="DOP1_N"/>
</dbReference>
<evidence type="ECO:0000256" key="5">
    <source>
        <dbReference type="ARBA" id="ARBA00023136"/>
    </source>
</evidence>
<comment type="caution">
    <text evidence="10">The sequence shown here is derived from an EMBL/GenBank/DDBJ whole genome shotgun (WGS) entry which is preliminary data.</text>
</comment>
<dbReference type="PANTHER" id="PTHR14042">
    <property type="entry name" value="DOPEY-RELATED"/>
    <property type="match status" value="1"/>
</dbReference>
<feature type="domain" description="DOP1-like middle TPR" evidence="8">
    <location>
        <begin position="309"/>
        <end position="484"/>
    </location>
</feature>
<dbReference type="EMBL" id="AVOT02002477">
    <property type="protein sequence ID" value="MBW0470508.1"/>
    <property type="molecule type" value="Genomic_DNA"/>
</dbReference>
<evidence type="ECO:0000259" key="7">
    <source>
        <dbReference type="Pfam" id="PF04118"/>
    </source>
</evidence>
<dbReference type="OrthoDB" id="297643at2759"/>
<feature type="domain" description="DOP1 N-terminal" evidence="7">
    <location>
        <begin position="6"/>
        <end position="296"/>
    </location>
</feature>
<dbReference type="InterPro" id="IPR056457">
    <property type="entry name" value="DOP1_C"/>
</dbReference>
<dbReference type="InterPro" id="IPR040314">
    <property type="entry name" value="DOP1"/>
</dbReference>
<evidence type="ECO:0000313" key="11">
    <source>
        <dbReference type="Proteomes" id="UP000765509"/>
    </source>
</evidence>
<dbReference type="Proteomes" id="UP000765509">
    <property type="component" value="Unassembled WGS sequence"/>
</dbReference>
<dbReference type="Pfam" id="PF24597">
    <property type="entry name" value="TPR_DOP1_M"/>
    <property type="match status" value="1"/>
</dbReference>
<evidence type="ECO:0000256" key="2">
    <source>
        <dbReference type="ARBA" id="ARBA00022448"/>
    </source>
</evidence>
<feature type="domain" description="DOP1-like C-terminal" evidence="9">
    <location>
        <begin position="1249"/>
        <end position="1693"/>
    </location>
</feature>
<keyword evidence="2" id="KW-0813">Transport</keyword>
<evidence type="ECO:0000256" key="1">
    <source>
        <dbReference type="ARBA" id="ARBA00004395"/>
    </source>
</evidence>
<name>A0A9Q3BSK2_9BASI</name>
<keyword evidence="4" id="KW-0333">Golgi apparatus</keyword>
<evidence type="ECO:0008006" key="12">
    <source>
        <dbReference type="Google" id="ProtNLM"/>
    </source>
</evidence>
<accession>A0A9Q3BSK2</accession>
<comment type="similarity">
    <text evidence="6">Belongs to the DOP1 family.</text>
</comment>
<evidence type="ECO:0000259" key="8">
    <source>
        <dbReference type="Pfam" id="PF24597"/>
    </source>
</evidence>
<dbReference type="GO" id="GO:0000139">
    <property type="term" value="C:Golgi membrane"/>
    <property type="evidence" value="ECO:0007669"/>
    <property type="project" value="UniProtKB-SubCell"/>
</dbReference>
<proteinExistence type="inferred from homology"/>
<comment type="subcellular location">
    <subcellularLocation>
        <location evidence="1">Golgi apparatus membrane</location>
        <topology evidence="1">Peripheral membrane protein</topology>
    </subcellularLocation>
</comment>
<dbReference type="GO" id="GO:0005802">
    <property type="term" value="C:trans-Golgi network"/>
    <property type="evidence" value="ECO:0007669"/>
    <property type="project" value="TreeGrafter"/>
</dbReference>
<dbReference type="SUPFAM" id="SSF48371">
    <property type="entry name" value="ARM repeat"/>
    <property type="match status" value="1"/>
</dbReference>
<evidence type="ECO:0000313" key="10">
    <source>
        <dbReference type="EMBL" id="MBW0470508.1"/>
    </source>
</evidence>
<protein>
    <recommendedName>
        <fullName evidence="12">Dopey N-terminal domain-containing protein</fullName>
    </recommendedName>
</protein>
<evidence type="ECO:0000259" key="9">
    <source>
        <dbReference type="Pfam" id="PF24598"/>
    </source>
</evidence>
<dbReference type="Pfam" id="PF04118">
    <property type="entry name" value="Dopey_N"/>
    <property type="match status" value="1"/>
</dbReference>
<reference evidence="10" key="1">
    <citation type="submission" date="2021-03" db="EMBL/GenBank/DDBJ databases">
        <title>Draft genome sequence of rust myrtle Austropuccinia psidii MF-1, a brazilian biotype.</title>
        <authorList>
            <person name="Quecine M.C."/>
            <person name="Pachon D.M.R."/>
            <person name="Bonatelli M.L."/>
            <person name="Correr F.H."/>
            <person name="Franceschini L.M."/>
            <person name="Leite T.F."/>
            <person name="Margarido G.R.A."/>
            <person name="Almeida C.A."/>
            <person name="Ferrarezi J.A."/>
            <person name="Labate C.A."/>
        </authorList>
    </citation>
    <scope>NUCLEOTIDE SEQUENCE</scope>
    <source>
        <strain evidence="10">MF-1</strain>
    </source>
</reference>
<dbReference type="Pfam" id="PF24598">
    <property type="entry name" value="DOP1_C"/>
    <property type="match status" value="1"/>
</dbReference>
<dbReference type="GO" id="GO:0005768">
    <property type="term" value="C:endosome"/>
    <property type="evidence" value="ECO:0007669"/>
    <property type="project" value="TreeGrafter"/>
</dbReference>
<keyword evidence="3" id="KW-0653">Protein transport</keyword>
<dbReference type="InterPro" id="IPR016024">
    <property type="entry name" value="ARM-type_fold"/>
</dbReference>
<keyword evidence="5" id="KW-0472">Membrane</keyword>
<dbReference type="GO" id="GO:0005829">
    <property type="term" value="C:cytosol"/>
    <property type="evidence" value="ECO:0007669"/>
    <property type="project" value="GOC"/>
</dbReference>
<dbReference type="InterPro" id="IPR056458">
    <property type="entry name" value="TPR_DOP1_M"/>
</dbReference>
<dbReference type="PANTHER" id="PTHR14042:SF24">
    <property type="entry name" value="PROTEIN DOPEY-1 HOMOLOG"/>
    <property type="match status" value="1"/>
</dbReference>
<dbReference type="GO" id="GO:0006895">
    <property type="term" value="P:Golgi to endosome transport"/>
    <property type="evidence" value="ECO:0007669"/>
    <property type="project" value="InterPro"/>
</dbReference>
<keyword evidence="11" id="KW-1185">Reference proteome</keyword>
<evidence type="ECO:0000256" key="6">
    <source>
        <dbReference type="ARBA" id="ARBA00046326"/>
    </source>
</evidence>
<evidence type="ECO:0000256" key="3">
    <source>
        <dbReference type="ARBA" id="ARBA00022927"/>
    </source>
</evidence>
<gene>
    <name evidence="10" type="ORF">O181_010223</name>
</gene>